<dbReference type="InterPro" id="IPR042070">
    <property type="entry name" value="PucR_C-HTH_sf"/>
</dbReference>
<dbReference type="AlphaFoldDB" id="W9GNV5"/>
<sequence length="497" mass="52943">MSAELSLEALLEHPDTGGLTVLHGTSAVWTQAVVEIGEDALPAEVDDGLAVLIDPAPGASWQVDALLRRVHDRGFTGIALTGEAPGPGSRALAERLGLTLLHTDHPTRLARACWQLLEARDALALWMVQRIARSIEYRADDLGDLLRHINANVGHGIALIDQEGILQGAGEPIPESLLKQITFDRWLDIAESPDGLVASVPVESRTRQALRVALHGKDASTAYRNALSTAVEVVMPMVAARLLIDEVEAVSDASRSSGLLGDLLESGGNVDAELEQRMKARGWRTNGYHVGFRIVGRGRLDPLELLRLVSSLLIRIPVDSHATTRGGGVTGWLTFPEPPSPAVVAARVRDLHELHRSAQASFTVATGVGSLASGPTGLSATLGEARDAARLAADSARSGWFVHVDSLGLEQLLLAWTGGDTFASAAASLLAPLSEVERQTLAAYLDEESSIVATAERLGLHRNTVSTRVQRIQGLVGIDLHDPEARLALQLACRVVL</sequence>
<feature type="domain" description="PucR C-terminal helix-turn-helix" evidence="2">
    <location>
        <begin position="439"/>
        <end position="495"/>
    </location>
</feature>
<evidence type="ECO:0000259" key="2">
    <source>
        <dbReference type="Pfam" id="PF13556"/>
    </source>
</evidence>
<gene>
    <name evidence="4" type="ORF">N864_11595</name>
</gene>
<protein>
    <submittedName>
        <fullName evidence="4">Polyketide synthase regulator</fullName>
    </submittedName>
</protein>
<dbReference type="PATRIC" id="fig|584657.3.peg.17"/>
<evidence type="ECO:0000313" key="4">
    <source>
        <dbReference type="EMBL" id="EWT07961.1"/>
    </source>
</evidence>
<keyword evidence="5" id="KW-1185">Reference proteome</keyword>
<dbReference type="EMBL" id="AWQS01000001">
    <property type="protein sequence ID" value="EWT07961.1"/>
    <property type="molecule type" value="Genomic_DNA"/>
</dbReference>
<dbReference type="PANTHER" id="PTHR33744:SF7">
    <property type="entry name" value="PUCR FAMILY TRANSCRIPTIONAL REGULATOR"/>
    <property type="match status" value="1"/>
</dbReference>
<name>W9GNV5_9MICO</name>
<comment type="similarity">
    <text evidence="1">Belongs to the CdaR family.</text>
</comment>
<accession>W9GNV5</accession>
<proteinExistence type="inferred from homology"/>
<organism evidence="4 5">
    <name type="scientific">Intrasporangium chromatireducens Q5-1</name>
    <dbReference type="NCBI Taxonomy" id="584657"/>
    <lineage>
        <taxon>Bacteria</taxon>
        <taxon>Bacillati</taxon>
        <taxon>Actinomycetota</taxon>
        <taxon>Actinomycetes</taxon>
        <taxon>Micrococcales</taxon>
        <taxon>Intrasporangiaceae</taxon>
        <taxon>Intrasporangium</taxon>
    </lineage>
</organism>
<evidence type="ECO:0000313" key="5">
    <source>
        <dbReference type="Proteomes" id="UP000019494"/>
    </source>
</evidence>
<dbReference type="Pfam" id="PF17853">
    <property type="entry name" value="GGDEF_2"/>
    <property type="match status" value="1"/>
</dbReference>
<evidence type="ECO:0000256" key="1">
    <source>
        <dbReference type="ARBA" id="ARBA00006754"/>
    </source>
</evidence>
<dbReference type="OrthoDB" id="3190266at2"/>
<comment type="caution">
    <text evidence="4">The sequence shown here is derived from an EMBL/GenBank/DDBJ whole genome shotgun (WGS) entry which is preliminary data.</text>
</comment>
<dbReference type="PANTHER" id="PTHR33744">
    <property type="entry name" value="CARBOHYDRATE DIACID REGULATOR"/>
    <property type="match status" value="1"/>
</dbReference>
<dbReference type="Proteomes" id="UP000019494">
    <property type="component" value="Unassembled WGS sequence"/>
</dbReference>
<evidence type="ECO:0000259" key="3">
    <source>
        <dbReference type="Pfam" id="PF17853"/>
    </source>
</evidence>
<dbReference type="InterPro" id="IPR041522">
    <property type="entry name" value="CdaR_GGDEF"/>
</dbReference>
<dbReference type="RefSeq" id="WP_034711907.1">
    <property type="nucleotide sequence ID" value="NZ_AWQS01000001.1"/>
</dbReference>
<dbReference type="InterPro" id="IPR051448">
    <property type="entry name" value="CdaR-like_regulators"/>
</dbReference>
<dbReference type="Pfam" id="PF13556">
    <property type="entry name" value="HTH_30"/>
    <property type="match status" value="1"/>
</dbReference>
<dbReference type="InterPro" id="IPR025736">
    <property type="entry name" value="PucR_C-HTH_dom"/>
</dbReference>
<reference evidence="5" key="1">
    <citation type="submission" date="2013-08" db="EMBL/GenBank/DDBJ databases">
        <title>Intrasporangium oryzae NRRL B-24470.</title>
        <authorList>
            <person name="Liu H."/>
            <person name="Wang G."/>
        </authorList>
    </citation>
    <scope>NUCLEOTIDE SEQUENCE [LARGE SCALE GENOMIC DNA]</scope>
    <source>
        <strain evidence="5">Q5-1</strain>
    </source>
</reference>
<dbReference type="Gene3D" id="1.10.10.2840">
    <property type="entry name" value="PucR C-terminal helix-turn-helix domain"/>
    <property type="match status" value="1"/>
</dbReference>
<feature type="domain" description="CdaR GGDEF-like" evidence="3">
    <location>
        <begin position="268"/>
        <end position="391"/>
    </location>
</feature>